<dbReference type="InterPro" id="IPR050093">
    <property type="entry name" value="ABC_SmlMolc_Importer"/>
</dbReference>
<organism evidence="17 18">
    <name type="scientific">Natrinema soli</name>
    <dbReference type="NCBI Taxonomy" id="1930624"/>
    <lineage>
        <taxon>Archaea</taxon>
        <taxon>Methanobacteriati</taxon>
        <taxon>Methanobacteriota</taxon>
        <taxon>Stenosarchaea group</taxon>
        <taxon>Halobacteria</taxon>
        <taxon>Halobacteriales</taxon>
        <taxon>Natrialbaceae</taxon>
        <taxon>Natrinema</taxon>
    </lineage>
</organism>
<dbReference type="Pfam" id="PF08402">
    <property type="entry name" value="TOBE_2"/>
    <property type="match status" value="1"/>
</dbReference>
<dbReference type="InterPro" id="IPR008995">
    <property type="entry name" value="Mo/tungstate-bd_C_term_dom"/>
</dbReference>
<dbReference type="CDD" id="cd03259">
    <property type="entry name" value="ABC_Carb_Solutes_like"/>
    <property type="match status" value="1"/>
</dbReference>
<evidence type="ECO:0000313" key="17">
    <source>
        <dbReference type="EMBL" id="MFC6765229.1"/>
    </source>
</evidence>
<comment type="subunit">
    <text evidence="12">The complex is composed of two ATP-binding proteins (WtpC), two transmembrane proteins (WtpB) and a solute-binding protein (WtpA).</text>
</comment>
<dbReference type="PANTHER" id="PTHR42781">
    <property type="entry name" value="SPERMIDINE/PUTRESCINE IMPORT ATP-BINDING PROTEIN POTA"/>
    <property type="match status" value="1"/>
</dbReference>
<accession>A0ABD5SK19</accession>
<evidence type="ECO:0000256" key="1">
    <source>
        <dbReference type="ARBA" id="ARBA00004202"/>
    </source>
</evidence>
<dbReference type="EMBL" id="JBHSWV010000132">
    <property type="protein sequence ID" value="MFC6765229.1"/>
    <property type="molecule type" value="Genomic_DNA"/>
</dbReference>
<dbReference type="SUPFAM" id="SSF50331">
    <property type="entry name" value="MOP-like"/>
    <property type="match status" value="1"/>
</dbReference>
<evidence type="ECO:0000256" key="5">
    <source>
        <dbReference type="ARBA" id="ARBA00022505"/>
    </source>
</evidence>
<proteinExistence type="inferred from homology"/>
<dbReference type="EC" id="7.3.2.6" evidence="13"/>
<evidence type="ECO:0000313" key="18">
    <source>
        <dbReference type="Proteomes" id="UP001596383"/>
    </source>
</evidence>
<dbReference type="Gene3D" id="3.40.50.300">
    <property type="entry name" value="P-loop containing nucleotide triphosphate hydrolases"/>
    <property type="match status" value="1"/>
</dbReference>
<keyword evidence="9" id="KW-0406">Ion transport</keyword>
<dbReference type="RefSeq" id="WP_273738264.1">
    <property type="nucleotide sequence ID" value="NZ_JAQIVI010000132.1"/>
</dbReference>
<evidence type="ECO:0000256" key="9">
    <source>
        <dbReference type="ARBA" id="ARBA00023065"/>
    </source>
</evidence>
<dbReference type="InterPro" id="IPR003593">
    <property type="entry name" value="AAA+_ATPase"/>
</dbReference>
<keyword evidence="4" id="KW-0410">Iron transport</keyword>
<evidence type="ECO:0000256" key="11">
    <source>
        <dbReference type="ARBA" id="ARBA00038307"/>
    </source>
</evidence>
<evidence type="ECO:0000256" key="4">
    <source>
        <dbReference type="ARBA" id="ARBA00022496"/>
    </source>
</evidence>
<evidence type="ECO:0000256" key="2">
    <source>
        <dbReference type="ARBA" id="ARBA00022448"/>
    </source>
</evidence>
<reference evidence="17 18" key="1">
    <citation type="journal article" date="2019" name="Int. J. Syst. Evol. Microbiol.">
        <title>The Global Catalogue of Microorganisms (GCM) 10K type strain sequencing project: providing services to taxonomists for standard genome sequencing and annotation.</title>
        <authorList>
            <consortium name="The Broad Institute Genomics Platform"/>
            <consortium name="The Broad Institute Genome Sequencing Center for Infectious Disease"/>
            <person name="Wu L."/>
            <person name="Ma J."/>
        </authorList>
    </citation>
    <scope>NUCLEOTIDE SEQUENCE [LARGE SCALE GENOMIC DNA]</scope>
    <source>
        <strain evidence="17 18">LMG 29247</strain>
    </source>
</reference>
<evidence type="ECO:0000256" key="6">
    <source>
        <dbReference type="ARBA" id="ARBA00022741"/>
    </source>
</evidence>
<name>A0ABD5SK19_9EURY</name>
<keyword evidence="7 17" id="KW-0067">ATP-binding</keyword>
<evidence type="ECO:0000256" key="15">
    <source>
        <dbReference type="ARBA" id="ARBA00047936"/>
    </source>
</evidence>
<dbReference type="GO" id="GO:1901238">
    <property type="term" value="F:ABC-type tungstate transporter activity"/>
    <property type="evidence" value="ECO:0007669"/>
    <property type="project" value="UniProtKB-EC"/>
</dbReference>
<dbReference type="InterPro" id="IPR017871">
    <property type="entry name" value="ABC_transporter-like_CS"/>
</dbReference>
<evidence type="ECO:0000256" key="7">
    <source>
        <dbReference type="ARBA" id="ARBA00022840"/>
    </source>
</evidence>
<keyword evidence="2" id="KW-0813">Transport</keyword>
<dbReference type="GO" id="GO:0005524">
    <property type="term" value="F:ATP binding"/>
    <property type="evidence" value="ECO:0007669"/>
    <property type="project" value="UniProtKB-KW"/>
</dbReference>
<dbReference type="InterPro" id="IPR015853">
    <property type="entry name" value="ABC_transpr_FbpC"/>
</dbReference>
<dbReference type="Pfam" id="PF00005">
    <property type="entry name" value="ABC_tran"/>
    <property type="match status" value="1"/>
</dbReference>
<evidence type="ECO:0000256" key="13">
    <source>
        <dbReference type="ARBA" id="ARBA00039025"/>
    </source>
</evidence>
<gene>
    <name evidence="17" type="ORF">ACFQE6_09525</name>
</gene>
<comment type="caution">
    <text evidence="17">The sequence shown here is derived from an EMBL/GenBank/DDBJ whole genome shotgun (WGS) entry which is preliminary data.</text>
</comment>
<sequence length="348" mass="37566">MLELNSLIKTYDSFDFGPVGLTVGNEVLSVLGPSGSGKTTLLSLIAGIVDPDGGSISLNGERLDGRSLQERRTGLVFQDGALFPHMTARKNIGYAATDPDRVTDLASLLEITDVLDRRPPRLSGGEQQRVALARTLAADPDALLLDEPLSSLDAPIRRRLRGELHTLFKSLEIPVIYVTHDQRTATALGDRTAIFRDGTIEQVGSPMNVINRPATRFVARFTGNENLFEATVAKQNEDTALLRVGNGCLRSATTTAATGTTVTLCIHPSRVQVYAPGGGVNTHCRNTASGTIDQWLNEGDEYRVEITLDEVSITLTTTIRPPNFDQLDLEADSSVRVTIPPDAIHLIG</sequence>
<dbReference type="Proteomes" id="UP001596383">
    <property type="component" value="Unassembled WGS sequence"/>
</dbReference>
<keyword evidence="10" id="KW-0472">Membrane</keyword>
<dbReference type="Gene3D" id="2.40.50.100">
    <property type="match status" value="1"/>
</dbReference>
<feature type="domain" description="ABC transporter" evidence="16">
    <location>
        <begin position="2"/>
        <end position="222"/>
    </location>
</feature>
<evidence type="ECO:0000256" key="3">
    <source>
        <dbReference type="ARBA" id="ARBA00022475"/>
    </source>
</evidence>
<dbReference type="PROSITE" id="PS50893">
    <property type="entry name" value="ABC_TRANSPORTER_2"/>
    <property type="match status" value="1"/>
</dbReference>
<evidence type="ECO:0000259" key="16">
    <source>
        <dbReference type="PROSITE" id="PS50893"/>
    </source>
</evidence>
<keyword evidence="6" id="KW-0547">Nucleotide-binding</keyword>
<evidence type="ECO:0000256" key="10">
    <source>
        <dbReference type="ARBA" id="ARBA00023136"/>
    </source>
</evidence>
<dbReference type="InterPro" id="IPR003439">
    <property type="entry name" value="ABC_transporter-like_ATP-bd"/>
</dbReference>
<dbReference type="SMART" id="SM00382">
    <property type="entry name" value="AAA"/>
    <property type="match status" value="1"/>
</dbReference>
<evidence type="ECO:0000256" key="8">
    <source>
        <dbReference type="ARBA" id="ARBA00023004"/>
    </source>
</evidence>
<keyword evidence="8" id="KW-0408">Iron</keyword>
<keyword evidence="18" id="KW-1185">Reference proteome</keyword>
<dbReference type="InterPro" id="IPR027417">
    <property type="entry name" value="P-loop_NTPase"/>
</dbReference>
<keyword evidence="5" id="KW-0500">Molybdenum</keyword>
<dbReference type="InterPro" id="IPR013611">
    <property type="entry name" value="Transp-assoc_OB_typ2"/>
</dbReference>
<evidence type="ECO:0000256" key="14">
    <source>
        <dbReference type="ARBA" id="ARBA00041133"/>
    </source>
</evidence>
<dbReference type="AlphaFoldDB" id="A0ABD5SK19"/>
<dbReference type="SUPFAM" id="SSF52540">
    <property type="entry name" value="P-loop containing nucleoside triphosphate hydrolases"/>
    <property type="match status" value="1"/>
</dbReference>
<dbReference type="PANTHER" id="PTHR42781:SF4">
    <property type="entry name" value="SPERMIDINE_PUTRESCINE IMPORT ATP-BINDING PROTEIN POTA"/>
    <property type="match status" value="1"/>
</dbReference>
<dbReference type="PROSITE" id="PS00211">
    <property type="entry name" value="ABC_TRANSPORTER_1"/>
    <property type="match status" value="1"/>
</dbReference>
<comment type="subcellular location">
    <subcellularLocation>
        <location evidence="1">Cell membrane</location>
        <topology evidence="1">Peripheral membrane protein</topology>
    </subcellularLocation>
</comment>
<protein>
    <recommendedName>
        <fullName evidence="14">Molybdate/tungstate import ATP-binding protein WtpC</fullName>
        <ecNumber evidence="13">7.3.2.6</ecNumber>
    </recommendedName>
</protein>
<dbReference type="GO" id="GO:0006826">
    <property type="term" value="P:iron ion transport"/>
    <property type="evidence" value="ECO:0007669"/>
    <property type="project" value="UniProtKB-KW"/>
</dbReference>
<evidence type="ECO:0000256" key="12">
    <source>
        <dbReference type="ARBA" id="ARBA00038781"/>
    </source>
</evidence>
<comment type="similarity">
    <text evidence="11">Belongs to the ABC transporter superfamily. Sulfate/tungstate importer (TC 3.A.1.6) family.</text>
</comment>
<dbReference type="GO" id="GO:0005886">
    <property type="term" value="C:plasma membrane"/>
    <property type="evidence" value="ECO:0007669"/>
    <property type="project" value="UniProtKB-SubCell"/>
</dbReference>
<keyword evidence="3" id="KW-1003">Cell membrane</keyword>
<comment type="catalytic activity">
    <reaction evidence="15">
        <text>tungstate(in) + ATP + H2O = tungstate(out) + ADP + phosphate + H(+)</text>
        <dbReference type="Rhea" id="RHEA:35027"/>
        <dbReference type="ChEBI" id="CHEBI:15377"/>
        <dbReference type="ChEBI" id="CHEBI:15378"/>
        <dbReference type="ChEBI" id="CHEBI:30616"/>
        <dbReference type="ChEBI" id="CHEBI:43474"/>
        <dbReference type="ChEBI" id="CHEBI:46502"/>
        <dbReference type="ChEBI" id="CHEBI:456216"/>
        <dbReference type="EC" id="7.3.2.6"/>
    </reaction>
</comment>